<gene>
    <name evidence="2" type="ORF">SAMN05421788_10349</name>
</gene>
<evidence type="ECO:0000313" key="3">
    <source>
        <dbReference type="Proteomes" id="UP000186917"/>
    </source>
</evidence>
<dbReference type="AlphaFoldDB" id="A0A173MJM5"/>
<dbReference type="STRING" id="477680.SAMN05421788_10349"/>
<dbReference type="PROSITE" id="PS51257">
    <property type="entry name" value="PROKAR_LIPOPROTEIN"/>
    <property type="match status" value="1"/>
</dbReference>
<accession>A0A173MJM5</accession>
<organism evidence="2 3">
    <name type="scientific">Filimonas lacunae</name>
    <dbReference type="NCBI Taxonomy" id="477680"/>
    <lineage>
        <taxon>Bacteria</taxon>
        <taxon>Pseudomonadati</taxon>
        <taxon>Bacteroidota</taxon>
        <taxon>Chitinophagia</taxon>
        <taxon>Chitinophagales</taxon>
        <taxon>Chitinophagaceae</taxon>
        <taxon>Filimonas</taxon>
    </lineage>
</organism>
<feature type="signal peptide" evidence="1">
    <location>
        <begin position="1"/>
        <end position="18"/>
    </location>
</feature>
<evidence type="ECO:0000256" key="1">
    <source>
        <dbReference type="SAM" id="SignalP"/>
    </source>
</evidence>
<evidence type="ECO:0000313" key="2">
    <source>
        <dbReference type="EMBL" id="SIT03703.1"/>
    </source>
</evidence>
<dbReference type="EMBL" id="FTOR01000003">
    <property type="protein sequence ID" value="SIT03703.1"/>
    <property type="molecule type" value="Genomic_DNA"/>
</dbReference>
<keyword evidence="3" id="KW-1185">Reference proteome</keyword>
<keyword evidence="1" id="KW-0732">Signal</keyword>
<dbReference type="KEGG" id="fln:FLA_3731"/>
<feature type="chain" id="PRO_5030023057" evidence="1">
    <location>
        <begin position="19"/>
        <end position="103"/>
    </location>
</feature>
<dbReference type="RefSeq" id="WP_076378636.1">
    <property type="nucleotide sequence ID" value="NZ_AP017422.1"/>
</dbReference>
<name>A0A173MJM5_9BACT</name>
<sequence>MKLFYPKAGVWACLPVCALLVLTASCKKNSNPETAVVAPQQFLKTDTLRQFLSVTLGVAKDRILYNPDQKEFSVTNTSIHFNAQSIEARYDNANEYKMKYEHK</sequence>
<proteinExistence type="predicted"/>
<dbReference type="Proteomes" id="UP000186917">
    <property type="component" value="Unassembled WGS sequence"/>
</dbReference>
<reference evidence="3" key="1">
    <citation type="submission" date="2017-01" db="EMBL/GenBank/DDBJ databases">
        <authorList>
            <person name="Varghese N."/>
            <person name="Submissions S."/>
        </authorList>
    </citation>
    <scope>NUCLEOTIDE SEQUENCE [LARGE SCALE GENOMIC DNA]</scope>
    <source>
        <strain evidence="3">DSM 21054</strain>
    </source>
</reference>
<protein>
    <submittedName>
        <fullName evidence="2">Uncharacterized protein</fullName>
    </submittedName>
</protein>